<dbReference type="GeneID" id="85364816"/>
<comment type="caution">
    <text evidence="2">The sequence shown here is derived from an EMBL/GenBank/DDBJ whole genome shotgun (WGS) entry which is preliminary data.</text>
</comment>
<protein>
    <submittedName>
        <fullName evidence="2">Uncharacterized protein</fullName>
    </submittedName>
</protein>
<organism evidence="2 3">
    <name type="scientific">Armillaria tabescens</name>
    <name type="common">Ringless honey mushroom</name>
    <name type="synonym">Agaricus tabescens</name>
    <dbReference type="NCBI Taxonomy" id="1929756"/>
    <lineage>
        <taxon>Eukaryota</taxon>
        <taxon>Fungi</taxon>
        <taxon>Dikarya</taxon>
        <taxon>Basidiomycota</taxon>
        <taxon>Agaricomycotina</taxon>
        <taxon>Agaricomycetes</taxon>
        <taxon>Agaricomycetidae</taxon>
        <taxon>Agaricales</taxon>
        <taxon>Marasmiineae</taxon>
        <taxon>Physalacriaceae</taxon>
        <taxon>Desarmillaria</taxon>
    </lineage>
</organism>
<keyword evidence="3" id="KW-1185">Reference proteome</keyword>
<feature type="region of interest" description="Disordered" evidence="1">
    <location>
        <begin position="79"/>
        <end position="98"/>
    </location>
</feature>
<dbReference type="Proteomes" id="UP001175211">
    <property type="component" value="Unassembled WGS sequence"/>
</dbReference>
<gene>
    <name evidence="2" type="ORF">EV420DRAFT_220046</name>
</gene>
<dbReference type="RefSeq" id="XP_060332650.1">
    <property type="nucleotide sequence ID" value="XM_060481268.1"/>
</dbReference>
<feature type="compositionally biased region" description="Low complexity" evidence="1">
    <location>
        <begin position="80"/>
        <end position="92"/>
    </location>
</feature>
<dbReference type="EMBL" id="JAUEPS010000012">
    <property type="protein sequence ID" value="KAK0460611.1"/>
    <property type="molecule type" value="Genomic_DNA"/>
</dbReference>
<evidence type="ECO:0000313" key="3">
    <source>
        <dbReference type="Proteomes" id="UP001175211"/>
    </source>
</evidence>
<name>A0AA39N7T0_ARMTA</name>
<proteinExistence type="predicted"/>
<evidence type="ECO:0000313" key="2">
    <source>
        <dbReference type="EMBL" id="KAK0460611.1"/>
    </source>
</evidence>
<accession>A0AA39N7T0</accession>
<reference evidence="2" key="1">
    <citation type="submission" date="2023-06" db="EMBL/GenBank/DDBJ databases">
        <authorList>
            <consortium name="Lawrence Berkeley National Laboratory"/>
            <person name="Ahrendt S."/>
            <person name="Sahu N."/>
            <person name="Indic B."/>
            <person name="Wong-Bajracharya J."/>
            <person name="Merenyi Z."/>
            <person name="Ke H.-M."/>
            <person name="Monk M."/>
            <person name="Kocsube S."/>
            <person name="Drula E."/>
            <person name="Lipzen A."/>
            <person name="Balint B."/>
            <person name="Henrissat B."/>
            <person name="Andreopoulos B."/>
            <person name="Martin F.M."/>
            <person name="Harder C.B."/>
            <person name="Rigling D."/>
            <person name="Ford K.L."/>
            <person name="Foster G.D."/>
            <person name="Pangilinan J."/>
            <person name="Papanicolaou A."/>
            <person name="Barry K."/>
            <person name="LaButti K."/>
            <person name="Viragh M."/>
            <person name="Koriabine M."/>
            <person name="Yan M."/>
            <person name="Riley R."/>
            <person name="Champramary S."/>
            <person name="Plett K.L."/>
            <person name="Tsai I.J."/>
            <person name="Slot J."/>
            <person name="Sipos G."/>
            <person name="Plett J."/>
            <person name="Nagy L.G."/>
            <person name="Grigoriev I.V."/>
        </authorList>
    </citation>
    <scope>NUCLEOTIDE SEQUENCE</scope>
    <source>
        <strain evidence="2">CCBAS 213</strain>
    </source>
</reference>
<dbReference type="AlphaFoldDB" id="A0AA39N7T0"/>
<sequence length="98" mass="11212">MMDRFHPILVCVILIVTLDYWYHSHWNVPLLHSSVSLANHFISETRPSRLDRASCTTLPTGSMNTDPRCSCAYPKQVYTSNRSRNSSHSARSQQCISE</sequence>
<evidence type="ECO:0000256" key="1">
    <source>
        <dbReference type="SAM" id="MobiDB-lite"/>
    </source>
</evidence>